<dbReference type="InterPro" id="IPR006000">
    <property type="entry name" value="Xylulokinase"/>
</dbReference>
<dbReference type="Gene3D" id="3.30.420.40">
    <property type="match status" value="2"/>
</dbReference>
<keyword evidence="3 8" id="KW-0808">Transferase</keyword>
<accession>H5V2U9</accession>
<dbReference type="InterPro" id="IPR000577">
    <property type="entry name" value="Carb_kinase_FGGY"/>
</dbReference>
<keyword evidence="13" id="KW-1185">Reference proteome</keyword>
<name>H5V2U9_ATLHE</name>
<keyword evidence="5 8" id="KW-0418">Kinase</keyword>
<dbReference type="EC" id="2.7.1.17" evidence="9"/>
<dbReference type="EMBL" id="BAFF01000006">
    <property type="protein sequence ID" value="GAB52385.1"/>
    <property type="molecule type" value="Genomic_DNA"/>
</dbReference>
<evidence type="ECO:0000313" key="12">
    <source>
        <dbReference type="EMBL" id="GAB52385.1"/>
    </source>
</evidence>
<dbReference type="GO" id="GO:0005997">
    <property type="term" value="P:xylulose metabolic process"/>
    <property type="evidence" value="ECO:0007669"/>
    <property type="project" value="InterPro"/>
</dbReference>
<dbReference type="InterPro" id="IPR050406">
    <property type="entry name" value="FGGY_Carb_Kinase"/>
</dbReference>
<dbReference type="InterPro" id="IPR018484">
    <property type="entry name" value="FGGY_N"/>
</dbReference>
<dbReference type="InterPro" id="IPR018485">
    <property type="entry name" value="FGGY_C"/>
</dbReference>
<dbReference type="GeneID" id="92827554"/>
<keyword evidence="7 9" id="KW-0119">Carbohydrate metabolism</keyword>
<dbReference type="PIRSF" id="PIRSF000538">
    <property type="entry name" value="GlpK"/>
    <property type="match status" value="1"/>
</dbReference>
<evidence type="ECO:0000256" key="7">
    <source>
        <dbReference type="ARBA" id="ARBA00023277"/>
    </source>
</evidence>
<comment type="caution">
    <text evidence="12">The sequence shown here is derived from an EMBL/GenBank/DDBJ whole genome shotgun (WGS) entry which is preliminary data.</text>
</comment>
<dbReference type="GO" id="GO:0005524">
    <property type="term" value="F:ATP binding"/>
    <property type="evidence" value="ECO:0007669"/>
    <property type="project" value="UniProtKB-KW"/>
</dbReference>
<dbReference type="NCBIfam" id="TIGR01312">
    <property type="entry name" value="XylB"/>
    <property type="match status" value="1"/>
</dbReference>
<dbReference type="SUPFAM" id="SSF53067">
    <property type="entry name" value="Actin-like ATPase domain"/>
    <property type="match status" value="2"/>
</dbReference>
<reference evidence="12 13" key="1">
    <citation type="submission" date="2012-02" db="EMBL/GenBank/DDBJ databases">
        <title>Whole genome shotgun sequence of Escherichia hermannii NBRC 105704.</title>
        <authorList>
            <person name="Yoshida I."/>
            <person name="Hosoyama A."/>
            <person name="Tsuchikane K."/>
            <person name="Katsumata H."/>
            <person name="Yamazaki S."/>
            <person name="Fujita N."/>
        </authorList>
    </citation>
    <scope>NUCLEOTIDE SEQUENCE [LARGE SCALE GENOMIC DNA]</scope>
    <source>
        <strain evidence="12 13">NBRC 105704</strain>
    </source>
</reference>
<keyword evidence="2 9" id="KW-0859">Xylose metabolism</keyword>
<evidence type="ECO:0000256" key="5">
    <source>
        <dbReference type="ARBA" id="ARBA00022777"/>
    </source>
</evidence>
<evidence type="ECO:0000256" key="6">
    <source>
        <dbReference type="ARBA" id="ARBA00022840"/>
    </source>
</evidence>
<proteinExistence type="inferred from homology"/>
<dbReference type="PROSITE" id="PS00445">
    <property type="entry name" value="FGGY_KINASES_2"/>
    <property type="match status" value="1"/>
</dbReference>
<dbReference type="Pfam" id="PF02782">
    <property type="entry name" value="FGGY_C"/>
    <property type="match status" value="1"/>
</dbReference>
<dbReference type="CDD" id="cd07809">
    <property type="entry name" value="ASKHA_NBD_FGGY_BaXK-like"/>
    <property type="match status" value="1"/>
</dbReference>
<dbReference type="eggNOG" id="COG1070">
    <property type="taxonomic scope" value="Bacteria"/>
</dbReference>
<protein>
    <recommendedName>
        <fullName evidence="9">Xylulose kinase</fullName>
        <shortName evidence="9">Xylulokinase</shortName>
        <ecNumber evidence="9">2.7.1.17</ecNumber>
    </recommendedName>
</protein>
<dbReference type="GO" id="GO:0004856">
    <property type="term" value="F:D-xylulokinase activity"/>
    <property type="evidence" value="ECO:0007669"/>
    <property type="project" value="UniProtKB-EC"/>
</dbReference>
<dbReference type="Proteomes" id="UP000010297">
    <property type="component" value="Unassembled WGS sequence"/>
</dbReference>
<comment type="similarity">
    <text evidence="1 8">Belongs to the FGGY kinase family.</text>
</comment>
<dbReference type="PANTHER" id="PTHR43095:SF5">
    <property type="entry name" value="XYLULOSE KINASE"/>
    <property type="match status" value="1"/>
</dbReference>
<dbReference type="InterPro" id="IPR043129">
    <property type="entry name" value="ATPase_NBD"/>
</dbReference>
<evidence type="ECO:0000256" key="1">
    <source>
        <dbReference type="ARBA" id="ARBA00009156"/>
    </source>
</evidence>
<evidence type="ECO:0000256" key="3">
    <source>
        <dbReference type="ARBA" id="ARBA00022679"/>
    </source>
</evidence>
<evidence type="ECO:0000313" key="13">
    <source>
        <dbReference type="Proteomes" id="UP000010297"/>
    </source>
</evidence>
<dbReference type="RefSeq" id="WP_002436205.1">
    <property type="nucleotide sequence ID" value="NZ_BAFF01000006.1"/>
</dbReference>
<dbReference type="GO" id="GO:0042732">
    <property type="term" value="P:D-xylose metabolic process"/>
    <property type="evidence" value="ECO:0007669"/>
    <property type="project" value="UniProtKB-KW"/>
</dbReference>
<evidence type="ECO:0000256" key="9">
    <source>
        <dbReference type="RuleBase" id="RU364073"/>
    </source>
</evidence>
<comment type="catalytic activity">
    <reaction evidence="9">
        <text>D-xylulose + ATP = D-xylulose 5-phosphate + ADP + H(+)</text>
        <dbReference type="Rhea" id="RHEA:10964"/>
        <dbReference type="ChEBI" id="CHEBI:15378"/>
        <dbReference type="ChEBI" id="CHEBI:17140"/>
        <dbReference type="ChEBI" id="CHEBI:30616"/>
        <dbReference type="ChEBI" id="CHEBI:57737"/>
        <dbReference type="ChEBI" id="CHEBI:456216"/>
        <dbReference type="EC" id="2.7.1.17"/>
    </reaction>
</comment>
<organism evidence="12 13">
    <name type="scientific">Atlantibacter hermannii NBRC 105704</name>
    <dbReference type="NCBI Taxonomy" id="1115512"/>
    <lineage>
        <taxon>Bacteria</taxon>
        <taxon>Pseudomonadati</taxon>
        <taxon>Pseudomonadota</taxon>
        <taxon>Gammaproteobacteria</taxon>
        <taxon>Enterobacterales</taxon>
        <taxon>Enterobacteriaceae</taxon>
        <taxon>Atlantibacter</taxon>
    </lineage>
</organism>
<feature type="domain" description="Carbohydrate kinase FGGY C-terminal" evidence="11">
    <location>
        <begin position="260"/>
        <end position="441"/>
    </location>
</feature>
<evidence type="ECO:0000256" key="4">
    <source>
        <dbReference type="ARBA" id="ARBA00022741"/>
    </source>
</evidence>
<dbReference type="Pfam" id="PF00370">
    <property type="entry name" value="FGGY_N"/>
    <property type="match status" value="1"/>
</dbReference>
<evidence type="ECO:0000256" key="2">
    <source>
        <dbReference type="ARBA" id="ARBA00022629"/>
    </source>
</evidence>
<sequence>MYLGIDCGTQGAKVLLWNARTEQVVAASYHTYGLISDRPGQKEQHPAAWLDAIKSGIQTVISHAAISPTEIAAIGISGQQHGLVLLDEHDNLIRPAKLWCDTETVPELTAFLARFNAERGAPVHHFTGIHIPVAFTLAKLLWVQAHEPESYRRIAKLFLPHEYLNYWLTGHYCAEYGDASGTGWFDTFNRRWSKEVVDAIDPALLAKLPPLIEAHQPAGFLSASSAAILGLPQGIPVSSGGGDNMMSAIGTGNIEPGILTMSLGTSGTLFTHAPQQIETQPHPDINAFCSSSGGWLPLVSTMNVTNAINAFREVMDIPLAEFEHYLNSSEPGAGGLLCYPWLNGARLPNRPNATASLMGMTTGNFNKANLLRSAVEGVTFKLCKGIEIFQQCGLHFDQVRVIGGGANSRAWCQLIADISGIEVIRPAVSDAGALGAALQARWCAHNLQADGDPVALKDIMPASLREVGRDVISPRPQQREIYRPLYARYHDNMPLAT</sequence>
<dbReference type="AlphaFoldDB" id="H5V2U9"/>
<evidence type="ECO:0000256" key="8">
    <source>
        <dbReference type="RuleBase" id="RU003733"/>
    </source>
</evidence>
<evidence type="ECO:0000259" key="10">
    <source>
        <dbReference type="Pfam" id="PF00370"/>
    </source>
</evidence>
<keyword evidence="4 9" id="KW-0547">Nucleotide-binding</keyword>
<keyword evidence="6 9" id="KW-0067">ATP-binding</keyword>
<feature type="domain" description="Carbohydrate kinase FGGY N-terminal" evidence="10">
    <location>
        <begin position="1"/>
        <end position="250"/>
    </location>
</feature>
<dbReference type="PANTHER" id="PTHR43095">
    <property type="entry name" value="SUGAR KINASE"/>
    <property type="match status" value="1"/>
</dbReference>
<evidence type="ECO:0000259" key="11">
    <source>
        <dbReference type="Pfam" id="PF02782"/>
    </source>
</evidence>
<gene>
    <name evidence="9 12" type="primary">xylB</name>
    <name evidence="12" type="ORF">EH105704_06_01600</name>
</gene>
<dbReference type="InterPro" id="IPR018483">
    <property type="entry name" value="Carb_kinase_FGGY_CS"/>
</dbReference>